<feature type="region of interest" description="Disordered" evidence="1">
    <location>
        <begin position="169"/>
        <end position="191"/>
    </location>
</feature>
<dbReference type="Proteomes" id="UP000186922">
    <property type="component" value="Unassembled WGS sequence"/>
</dbReference>
<accession>A0A1D1VK41</accession>
<dbReference type="OrthoDB" id="2438421at2759"/>
<dbReference type="EMBL" id="BDGG01000007">
    <property type="protein sequence ID" value="GAV01166.1"/>
    <property type="molecule type" value="Genomic_DNA"/>
</dbReference>
<organism evidence="2 3">
    <name type="scientific">Ramazzottius varieornatus</name>
    <name type="common">Water bear</name>
    <name type="synonym">Tardigrade</name>
    <dbReference type="NCBI Taxonomy" id="947166"/>
    <lineage>
        <taxon>Eukaryota</taxon>
        <taxon>Metazoa</taxon>
        <taxon>Ecdysozoa</taxon>
        <taxon>Tardigrada</taxon>
        <taxon>Eutardigrada</taxon>
        <taxon>Parachela</taxon>
        <taxon>Hypsibioidea</taxon>
        <taxon>Ramazzottiidae</taxon>
        <taxon>Ramazzottius</taxon>
    </lineage>
</organism>
<dbReference type="AlphaFoldDB" id="A0A1D1VK41"/>
<evidence type="ECO:0000256" key="1">
    <source>
        <dbReference type="SAM" id="MobiDB-lite"/>
    </source>
</evidence>
<proteinExistence type="predicted"/>
<gene>
    <name evidence="2" type="primary">RvY_11918-1</name>
    <name evidence="2" type="synonym">RvY_11918.1</name>
    <name evidence="2" type="ORF">RvY_11918</name>
</gene>
<comment type="caution">
    <text evidence="2">The sequence shown here is derived from an EMBL/GenBank/DDBJ whole genome shotgun (WGS) entry which is preliminary data.</text>
</comment>
<name>A0A1D1VK41_RAMVA</name>
<sequence length="191" mass="21318">MQVKLAITSELDRVLGSTINELNPNVDAIYLVGTFLHKTVRFALTARDKSLASRWLVIKNAEWYTEVQKGQDGDSAGEPQRRTSGRDDKLDFFIIAESETVASKSPVELKIQSYMEIPMCSTDQIDSNPEKFWISASGKFSSFESPRTRPTGDSSCIECAGVHFRQSHPINHRESEQTGWTPFGKKSALSA</sequence>
<protein>
    <submittedName>
        <fullName evidence="2">Uncharacterized protein</fullName>
    </submittedName>
</protein>
<keyword evidence="3" id="KW-1185">Reference proteome</keyword>
<reference evidence="2 3" key="1">
    <citation type="journal article" date="2016" name="Nat. Commun.">
        <title>Extremotolerant tardigrade genome and improved radiotolerance of human cultured cells by tardigrade-unique protein.</title>
        <authorList>
            <person name="Hashimoto T."/>
            <person name="Horikawa D.D."/>
            <person name="Saito Y."/>
            <person name="Kuwahara H."/>
            <person name="Kozuka-Hata H."/>
            <person name="Shin-I T."/>
            <person name="Minakuchi Y."/>
            <person name="Ohishi K."/>
            <person name="Motoyama A."/>
            <person name="Aizu T."/>
            <person name="Enomoto A."/>
            <person name="Kondo K."/>
            <person name="Tanaka S."/>
            <person name="Hara Y."/>
            <person name="Koshikawa S."/>
            <person name="Sagara H."/>
            <person name="Miura T."/>
            <person name="Yokobori S."/>
            <person name="Miyagawa K."/>
            <person name="Suzuki Y."/>
            <person name="Kubo T."/>
            <person name="Oyama M."/>
            <person name="Kohara Y."/>
            <person name="Fujiyama A."/>
            <person name="Arakawa K."/>
            <person name="Katayama T."/>
            <person name="Toyoda A."/>
            <person name="Kunieda T."/>
        </authorList>
    </citation>
    <scope>NUCLEOTIDE SEQUENCE [LARGE SCALE GENOMIC DNA]</scope>
    <source>
        <strain evidence="2 3">YOKOZUNA-1</strain>
    </source>
</reference>
<evidence type="ECO:0000313" key="3">
    <source>
        <dbReference type="Proteomes" id="UP000186922"/>
    </source>
</evidence>
<evidence type="ECO:0000313" key="2">
    <source>
        <dbReference type="EMBL" id="GAV01166.1"/>
    </source>
</evidence>